<gene>
    <name evidence="2" type="ORF">ACFQ5G_14625</name>
</gene>
<evidence type="ECO:0000256" key="1">
    <source>
        <dbReference type="SAM" id="SignalP"/>
    </source>
</evidence>
<dbReference type="EMBL" id="JBHTMK010000018">
    <property type="protein sequence ID" value="MFD1366585.1"/>
    <property type="molecule type" value="Genomic_DNA"/>
</dbReference>
<evidence type="ECO:0000313" key="2">
    <source>
        <dbReference type="EMBL" id="MFD1366585.1"/>
    </source>
</evidence>
<feature type="signal peptide" evidence="1">
    <location>
        <begin position="1"/>
        <end position="26"/>
    </location>
</feature>
<organism evidence="2 3">
    <name type="scientific">Actinoplanes sichuanensis</name>
    <dbReference type="NCBI Taxonomy" id="512349"/>
    <lineage>
        <taxon>Bacteria</taxon>
        <taxon>Bacillati</taxon>
        <taxon>Actinomycetota</taxon>
        <taxon>Actinomycetes</taxon>
        <taxon>Micromonosporales</taxon>
        <taxon>Micromonosporaceae</taxon>
        <taxon>Actinoplanes</taxon>
    </lineage>
</organism>
<protein>
    <submittedName>
        <fullName evidence="2">Uncharacterized protein</fullName>
    </submittedName>
</protein>
<proteinExistence type="predicted"/>
<dbReference type="Proteomes" id="UP001597183">
    <property type="component" value="Unassembled WGS sequence"/>
</dbReference>
<reference evidence="3" key="1">
    <citation type="journal article" date="2019" name="Int. J. Syst. Evol. Microbiol.">
        <title>The Global Catalogue of Microorganisms (GCM) 10K type strain sequencing project: providing services to taxonomists for standard genome sequencing and annotation.</title>
        <authorList>
            <consortium name="The Broad Institute Genomics Platform"/>
            <consortium name="The Broad Institute Genome Sequencing Center for Infectious Disease"/>
            <person name="Wu L."/>
            <person name="Ma J."/>
        </authorList>
    </citation>
    <scope>NUCLEOTIDE SEQUENCE [LARGE SCALE GENOMIC DNA]</scope>
    <source>
        <strain evidence="3">CCM 7526</strain>
    </source>
</reference>
<evidence type="ECO:0000313" key="3">
    <source>
        <dbReference type="Proteomes" id="UP001597183"/>
    </source>
</evidence>
<keyword evidence="3" id="KW-1185">Reference proteome</keyword>
<name>A0ABW4A8M3_9ACTN</name>
<accession>A0ABW4A8M3</accession>
<comment type="caution">
    <text evidence="2">The sequence shown here is derived from an EMBL/GenBank/DDBJ whole genome shotgun (WGS) entry which is preliminary data.</text>
</comment>
<dbReference type="RefSeq" id="WP_317793344.1">
    <property type="nucleotide sequence ID" value="NZ_AP028461.1"/>
</dbReference>
<feature type="chain" id="PRO_5046047315" evidence="1">
    <location>
        <begin position="27"/>
        <end position="162"/>
    </location>
</feature>
<keyword evidence="1" id="KW-0732">Signal</keyword>
<sequence length="162" mass="17464">MKITTYALVAALSTAGLALTGTAARAETTCGTQHAIEFDTPGFDTDFRVRICIYHGSSTRGAYAGVSWQNGGDDTTDGRRKFDLLDVHFDLRQGTESLGHGSCDLTRRVNSDESALFTCEAVYRESPVQGGWSATGYLLYNVDRDGAGDMRVDLPGSPTVRN</sequence>